<sequence length="227" mass="23602">MRLQQVSYYQVIYNGVLAAQIVSFVPAQLATLLAVDPSKVVVLAIRDSSNSGTSKKRSLVTSNDQGDAILLTVAIPTSSYWALNSLVVNKSSSLYETSASSFGQYVDSTFPLSGSPPPNVSGSFGMNNPSVLNPLTGDEFGSQDPDTVTPGGNGSGTGTSSSSSNGALIGSLVGAATIAYVGIALVIVRRNRRKKEKKAEARFALQQSISAPIGVQGSEQGWGWHSG</sequence>
<keyword evidence="2" id="KW-0472">Membrane</keyword>
<gene>
    <name evidence="3" type="ORF">BGZ80_010086</name>
</gene>
<dbReference type="Proteomes" id="UP000703661">
    <property type="component" value="Unassembled WGS sequence"/>
</dbReference>
<feature type="transmembrane region" description="Helical" evidence="2">
    <location>
        <begin position="167"/>
        <end position="188"/>
    </location>
</feature>
<feature type="transmembrane region" description="Helical" evidence="2">
    <location>
        <begin position="12"/>
        <end position="35"/>
    </location>
</feature>
<feature type="region of interest" description="Disordered" evidence="1">
    <location>
        <begin position="117"/>
        <end position="164"/>
    </location>
</feature>
<comment type="caution">
    <text evidence="3">The sequence shown here is derived from an EMBL/GenBank/DDBJ whole genome shotgun (WGS) entry which is preliminary data.</text>
</comment>
<dbReference type="AlphaFoldDB" id="A0A9P6MWE2"/>
<keyword evidence="2" id="KW-1133">Transmembrane helix</keyword>
<organism evidence="3 4">
    <name type="scientific">Entomortierella chlamydospora</name>
    <dbReference type="NCBI Taxonomy" id="101097"/>
    <lineage>
        <taxon>Eukaryota</taxon>
        <taxon>Fungi</taxon>
        <taxon>Fungi incertae sedis</taxon>
        <taxon>Mucoromycota</taxon>
        <taxon>Mortierellomycotina</taxon>
        <taxon>Mortierellomycetes</taxon>
        <taxon>Mortierellales</taxon>
        <taxon>Mortierellaceae</taxon>
        <taxon>Entomortierella</taxon>
    </lineage>
</organism>
<evidence type="ECO:0000256" key="1">
    <source>
        <dbReference type="SAM" id="MobiDB-lite"/>
    </source>
</evidence>
<evidence type="ECO:0000313" key="4">
    <source>
        <dbReference type="Proteomes" id="UP000703661"/>
    </source>
</evidence>
<protein>
    <submittedName>
        <fullName evidence="3">Uncharacterized protein</fullName>
    </submittedName>
</protein>
<keyword evidence="2" id="KW-0812">Transmembrane</keyword>
<accession>A0A9P6MWE2</accession>
<reference evidence="3" key="1">
    <citation type="journal article" date="2020" name="Fungal Divers.">
        <title>Resolving the Mortierellaceae phylogeny through synthesis of multi-gene phylogenetics and phylogenomics.</title>
        <authorList>
            <person name="Vandepol N."/>
            <person name="Liber J."/>
            <person name="Desiro A."/>
            <person name="Na H."/>
            <person name="Kennedy M."/>
            <person name="Barry K."/>
            <person name="Grigoriev I.V."/>
            <person name="Miller A.N."/>
            <person name="O'Donnell K."/>
            <person name="Stajich J.E."/>
            <person name="Bonito G."/>
        </authorList>
    </citation>
    <scope>NUCLEOTIDE SEQUENCE</scope>
    <source>
        <strain evidence="3">NRRL 2769</strain>
    </source>
</reference>
<dbReference type="EMBL" id="JAAAID010000666">
    <property type="protein sequence ID" value="KAG0015038.1"/>
    <property type="molecule type" value="Genomic_DNA"/>
</dbReference>
<evidence type="ECO:0000256" key="2">
    <source>
        <dbReference type="SAM" id="Phobius"/>
    </source>
</evidence>
<name>A0A9P6MWE2_9FUNG</name>
<keyword evidence="4" id="KW-1185">Reference proteome</keyword>
<evidence type="ECO:0000313" key="3">
    <source>
        <dbReference type="EMBL" id="KAG0015038.1"/>
    </source>
</evidence>
<feature type="compositionally biased region" description="Polar residues" evidence="1">
    <location>
        <begin position="120"/>
        <end position="133"/>
    </location>
</feature>
<proteinExistence type="predicted"/>